<gene>
    <name evidence="1" type="ORF">A3A21_04005</name>
</gene>
<evidence type="ECO:0000313" key="1">
    <source>
        <dbReference type="EMBL" id="OGG41291.1"/>
    </source>
</evidence>
<dbReference type="STRING" id="1798471.A3A21_04005"/>
<dbReference type="Proteomes" id="UP000176996">
    <property type="component" value="Unassembled WGS sequence"/>
</dbReference>
<dbReference type="EMBL" id="MFKK01000013">
    <property type="protein sequence ID" value="OGG41291.1"/>
    <property type="molecule type" value="Genomic_DNA"/>
</dbReference>
<reference evidence="1 2" key="1">
    <citation type="journal article" date="2016" name="Nat. Commun.">
        <title>Thousands of microbial genomes shed light on interconnected biogeochemical processes in an aquifer system.</title>
        <authorList>
            <person name="Anantharaman K."/>
            <person name="Brown C.T."/>
            <person name="Hug L.A."/>
            <person name="Sharon I."/>
            <person name="Castelle C.J."/>
            <person name="Probst A.J."/>
            <person name="Thomas B.C."/>
            <person name="Singh A."/>
            <person name="Wilkins M.J."/>
            <person name="Karaoz U."/>
            <person name="Brodie E.L."/>
            <person name="Williams K.H."/>
            <person name="Hubbard S.S."/>
            <person name="Banfield J.F."/>
        </authorList>
    </citation>
    <scope>NUCLEOTIDE SEQUENCE [LARGE SCALE GENOMIC DNA]</scope>
</reference>
<comment type="caution">
    <text evidence="1">The sequence shown here is derived from an EMBL/GenBank/DDBJ whole genome shotgun (WGS) entry which is preliminary data.</text>
</comment>
<protein>
    <submittedName>
        <fullName evidence="1">Uncharacterized protein</fullName>
    </submittedName>
</protein>
<sequence length="430" mass="49432">MSIDGGEDCMYSFGAILGARECADTHQSREIELCYETIDSANSSKLRFCEACVSCTDSWLLYNCINCQDSVGCVGLRNKSNCIFNEQYSKEEYKKRLQEMRLGTFSGLKKAKETFEELKKRTPRKFAAILKSENVTGDDITNSRNLHCCFNARNEVENCRYGFRLHERVKDGMDAFIVWNGSELFYEAVSVTGQNVKCSAFIWGGFNVQYSYNCFDSNHIFGCVGLRKKEYCILNKQYSKEEYEVLAPKIIEAMKAKGEYGEFFPADMSTFAYNETLAQDYCPKTKEEAEHIGFKWRAPEKKEYSITLKTEAIPENIADVEESIIKEILECAHKGICKEQCATAFKILPQELMLYMRLGVPLPRLCPQCRHMERIRLKNPIQLWTRECQCAGAPSHRHGENKCKESFQTPHAPERPEIIYCESCYQQEVA</sequence>
<proteinExistence type="predicted"/>
<dbReference type="AlphaFoldDB" id="A0A1F6BWI6"/>
<name>A0A1F6BWI6_9BACT</name>
<organism evidence="1 2">
    <name type="scientific">Candidatus Jorgensenbacteria bacterium RIFCSPLOWO2_01_FULL_45_25b</name>
    <dbReference type="NCBI Taxonomy" id="1798471"/>
    <lineage>
        <taxon>Bacteria</taxon>
        <taxon>Candidatus Joergenseniibacteriota</taxon>
    </lineage>
</organism>
<accession>A0A1F6BWI6</accession>
<evidence type="ECO:0000313" key="2">
    <source>
        <dbReference type="Proteomes" id="UP000176996"/>
    </source>
</evidence>